<accession>A0ABV6IKP7</accession>
<dbReference type="EMBL" id="JBHLXJ010000036">
    <property type="protein sequence ID" value="MFC0352148.1"/>
    <property type="molecule type" value="Genomic_DNA"/>
</dbReference>
<evidence type="ECO:0000313" key="2">
    <source>
        <dbReference type="Proteomes" id="UP001589844"/>
    </source>
</evidence>
<name>A0ABV6IKP7_9BURK</name>
<dbReference type="InterPro" id="IPR021430">
    <property type="entry name" value="DUF3079"/>
</dbReference>
<evidence type="ECO:0000313" key="1">
    <source>
        <dbReference type="EMBL" id="MFC0352148.1"/>
    </source>
</evidence>
<dbReference type="Pfam" id="PF11278">
    <property type="entry name" value="DUF3079"/>
    <property type="match status" value="1"/>
</dbReference>
<keyword evidence="2" id="KW-1185">Reference proteome</keyword>
<organism evidence="1 2">
    <name type="scientific">Undibacterium danionis</name>
    <dbReference type="NCBI Taxonomy" id="1812100"/>
    <lineage>
        <taxon>Bacteria</taxon>
        <taxon>Pseudomonadati</taxon>
        <taxon>Pseudomonadota</taxon>
        <taxon>Betaproteobacteria</taxon>
        <taxon>Burkholderiales</taxon>
        <taxon>Oxalobacteraceae</taxon>
        <taxon>Undibacterium</taxon>
    </lineage>
</organism>
<dbReference type="Proteomes" id="UP001589844">
    <property type="component" value="Unassembled WGS sequence"/>
</dbReference>
<dbReference type="RefSeq" id="WP_390214968.1">
    <property type="nucleotide sequence ID" value="NZ_JBHLXJ010000036.1"/>
</dbReference>
<proteinExistence type="predicted"/>
<reference evidence="1 2" key="1">
    <citation type="submission" date="2024-09" db="EMBL/GenBank/DDBJ databases">
        <authorList>
            <person name="Sun Q."/>
            <person name="Mori K."/>
        </authorList>
    </citation>
    <scope>NUCLEOTIDE SEQUENCE [LARGE SCALE GENOMIC DNA]</scope>
    <source>
        <strain evidence="1 2">CCM 8677</strain>
    </source>
</reference>
<comment type="caution">
    <text evidence="1">The sequence shown here is derived from an EMBL/GenBank/DDBJ whole genome shotgun (WGS) entry which is preliminary data.</text>
</comment>
<protein>
    <submittedName>
        <fullName evidence="1">DUF3079 domain-containing protein</fullName>
    </submittedName>
</protein>
<sequence length="69" mass="7681">MSKKFPVNPKNPERICWGCDRYCPSDALACGNGADRTAHPAELFGSDWQTWELNQVPVDEAASKENKAK</sequence>
<gene>
    <name evidence="1" type="ORF">ACFFJH_20195</name>
</gene>